<dbReference type="PANTHER" id="PTHR47938:SF35">
    <property type="entry name" value="PENTATRICOPEPTIDE REPEAT-CONTAINING PROTEIN 4, MITOCHONDRIAL-RELATED"/>
    <property type="match status" value="1"/>
</dbReference>
<protein>
    <recommendedName>
        <fullName evidence="5">Pentatricopeptide repeat protein</fullName>
    </recommendedName>
</protein>
<sequence>MAESILSCGASLRRAIQQVPLHRAVLERTALLQTRSLQQTQPRFSSTTSSVDNTPASNPSVVSPSQVTASIKAEAPQSLDADAVDPEEPTVAAKRAKEKLERAVKKNLPYLDDPWKLGQYVNDALAKDRYDEALLLTQKASNKDQVVVSWNHLINYLLEKQQLRNAVKLYNEMKKRAQLPNMQTYTIMFRGFSKSQHPKLAVSEAIRHYQILLKDSRLEPNSIHLNAVLNVCGRAGDLESMFSISDTINESTRAADSFTYTTIINALRFNLLDAVKDLPEEQKNDNITKAIGRAKTIWEEAIAKWRQGRLVIDEELVCALGRLLIMAPDRIQKREVLDLIEETMNIPNISKAEIVSAADFRTKGLARANSKLAQRMSWVKPNRNTLALVLTTLSSSKLTTCGIKYWNILVREHGIQPDMDNWMRMFGMLKVAKASAHACDILEIVPDEYINAKNYQIAMETCVRDNINQNAVKNASKALDSMGKRLKVPDPHTMRLFLRVSLVSHYQLRARSEKGDMIGAKRDYGIQITDALTRLWEPYRKLHHHYFDVVKPKDDKAQGILYNNKREVIALARIMYGAFNKVIQQGMLPDADLQKIRPIGARINREIHTFFANREELEPNLRKSKGRGTAEEDMSQYEAILGGDFEWDTTQATRPSSGRRDRGMGEDKLRPRFGEDKPRSKFGKDKPRSRFGDDRRDSRMNEEKFKSRFNDDQRDSRMSEDKPRSKLGYDRSRGAEDKPKPRWNDERKESRGGGDRPRSRFDDEGGDRSKSMWRAVRKEHHYPRELSGVKDSHHRRASLPW</sequence>
<feature type="compositionally biased region" description="Basic and acidic residues" evidence="2">
    <location>
        <begin position="782"/>
        <end position="791"/>
    </location>
</feature>
<dbReference type="PROSITE" id="PS51375">
    <property type="entry name" value="PPR"/>
    <property type="match status" value="1"/>
</dbReference>
<keyword evidence="4" id="KW-1185">Reference proteome</keyword>
<comment type="caution">
    <text evidence="3">The sequence shown here is derived from an EMBL/GenBank/DDBJ whole genome shotgun (WGS) entry which is preliminary data.</text>
</comment>
<dbReference type="PANTHER" id="PTHR47938">
    <property type="entry name" value="RESPIRATORY COMPLEX I CHAPERONE (CIA84), PUTATIVE (AFU_ORTHOLOGUE AFUA_2G06020)-RELATED"/>
    <property type="match status" value="1"/>
</dbReference>
<feature type="compositionally biased region" description="Basic and acidic residues" evidence="2">
    <location>
        <begin position="658"/>
        <end position="770"/>
    </location>
</feature>
<dbReference type="Pfam" id="PF13041">
    <property type="entry name" value="PPR_2"/>
    <property type="match status" value="1"/>
</dbReference>
<dbReference type="InterPro" id="IPR011990">
    <property type="entry name" value="TPR-like_helical_dom_sf"/>
</dbReference>
<evidence type="ECO:0000256" key="2">
    <source>
        <dbReference type="SAM" id="MobiDB-lite"/>
    </source>
</evidence>
<dbReference type="NCBIfam" id="TIGR00756">
    <property type="entry name" value="PPR"/>
    <property type="match status" value="1"/>
</dbReference>
<accession>A0ABR1GJ92</accession>
<evidence type="ECO:0000313" key="3">
    <source>
        <dbReference type="EMBL" id="KAK7398338.1"/>
    </source>
</evidence>
<feature type="region of interest" description="Disordered" evidence="2">
    <location>
        <begin position="36"/>
        <end position="69"/>
    </location>
</feature>
<gene>
    <name evidence="3" type="ORF">QQX98_012293</name>
</gene>
<feature type="repeat" description="PPR" evidence="1">
    <location>
        <begin position="146"/>
        <end position="180"/>
    </location>
</feature>
<dbReference type="InterPro" id="IPR002885">
    <property type="entry name" value="PPR_rpt"/>
</dbReference>
<evidence type="ECO:0000256" key="1">
    <source>
        <dbReference type="PROSITE-ProRule" id="PRU00708"/>
    </source>
</evidence>
<feature type="compositionally biased region" description="Basic residues" evidence="2">
    <location>
        <begin position="792"/>
        <end position="801"/>
    </location>
</feature>
<evidence type="ECO:0000313" key="4">
    <source>
        <dbReference type="Proteomes" id="UP001498476"/>
    </source>
</evidence>
<organism evidence="3 4">
    <name type="scientific">Neonectria punicea</name>
    <dbReference type="NCBI Taxonomy" id="979145"/>
    <lineage>
        <taxon>Eukaryota</taxon>
        <taxon>Fungi</taxon>
        <taxon>Dikarya</taxon>
        <taxon>Ascomycota</taxon>
        <taxon>Pezizomycotina</taxon>
        <taxon>Sordariomycetes</taxon>
        <taxon>Hypocreomycetidae</taxon>
        <taxon>Hypocreales</taxon>
        <taxon>Nectriaceae</taxon>
        <taxon>Neonectria</taxon>
    </lineage>
</organism>
<feature type="region of interest" description="Disordered" evidence="2">
    <location>
        <begin position="644"/>
        <end position="801"/>
    </location>
</feature>
<dbReference type="Proteomes" id="UP001498476">
    <property type="component" value="Unassembled WGS sequence"/>
</dbReference>
<dbReference type="Gene3D" id="1.25.40.10">
    <property type="entry name" value="Tetratricopeptide repeat domain"/>
    <property type="match status" value="1"/>
</dbReference>
<reference evidence="3 4" key="1">
    <citation type="journal article" date="2025" name="Microbiol. Resour. Announc.">
        <title>Draft genome sequences for Neonectria magnoliae and Neonectria punicea, canker pathogens of Liriodendron tulipifera and Acer saccharum in West Virginia.</title>
        <authorList>
            <person name="Petronek H.M."/>
            <person name="Kasson M.T."/>
            <person name="Metheny A.M."/>
            <person name="Stauder C.M."/>
            <person name="Lovett B."/>
            <person name="Lynch S.C."/>
            <person name="Garnas J.R."/>
            <person name="Kasson L.R."/>
            <person name="Stajich J.E."/>
        </authorList>
    </citation>
    <scope>NUCLEOTIDE SEQUENCE [LARGE SCALE GENOMIC DNA]</scope>
    <source>
        <strain evidence="3 4">NRRL 64653</strain>
    </source>
</reference>
<name>A0ABR1GJ92_9HYPO</name>
<dbReference type="EMBL" id="JAZAVJ010000346">
    <property type="protein sequence ID" value="KAK7398338.1"/>
    <property type="molecule type" value="Genomic_DNA"/>
</dbReference>
<evidence type="ECO:0008006" key="5">
    <source>
        <dbReference type="Google" id="ProtNLM"/>
    </source>
</evidence>
<proteinExistence type="predicted"/>